<evidence type="ECO:0000256" key="1">
    <source>
        <dbReference type="SAM" id="MobiDB-lite"/>
    </source>
</evidence>
<evidence type="ECO:0000313" key="2">
    <source>
        <dbReference type="EMBL" id="GAA4517133.1"/>
    </source>
</evidence>
<feature type="region of interest" description="Disordered" evidence="1">
    <location>
        <begin position="179"/>
        <end position="214"/>
    </location>
</feature>
<dbReference type="Proteomes" id="UP001500503">
    <property type="component" value="Unassembled WGS sequence"/>
</dbReference>
<proteinExistence type="predicted"/>
<feature type="region of interest" description="Disordered" evidence="1">
    <location>
        <begin position="117"/>
        <end position="145"/>
    </location>
</feature>
<feature type="compositionally biased region" description="Low complexity" evidence="1">
    <location>
        <begin position="121"/>
        <end position="131"/>
    </location>
</feature>
<sequence length="422" mass="45841">MDEDVVTGAEQDEAADAWRCALNEWETCDNPAPAPAVDALGRRKGGQPPKFCSKAHADRASQLRRRAAVTRTDGALRRFEETYERIAPGIAELLRLADEIRGDLTGRVEAAEREQAEAHTEAVAAQAAAAEAGRRENQARAAAREAVQARQAAELAARRAAEDAERRVAAIAERATESIAEHEAARGAAETERDHALAGQKEAREERDAARRDRDELAVRLRDADQRIEALRAELDERDRRLQAATADLTAAHRQHAHDTAAIENLSSRLAGAEREIERTGRDVQAAQQAAERLTAERDQARTDLAAAQGGHRTQLRFLQEELTAARADAAAQRERAAVAEQRARTAETAARQARELPPLEDIGGRPGVRVEDGTVVTDGEHILLRGVEDRHTREQARALGRALLAISARHSGTPAPGGEAV</sequence>
<feature type="region of interest" description="Disordered" evidence="1">
    <location>
        <begin position="30"/>
        <end position="58"/>
    </location>
</feature>
<reference evidence="3" key="1">
    <citation type="journal article" date="2019" name="Int. J. Syst. Evol. Microbiol.">
        <title>The Global Catalogue of Microorganisms (GCM) 10K type strain sequencing project: providing services to taxonomists for standard genome sequencing and annotation.</title>
        <authorList>
            <consortium name="The Broad Institute Genomics Platform"/>
            <consortium name="The Broad Institute Genome Sequencing Center for Infectious Disease"/>
            <person name="Wu L."/>
            <person name="Ma J."/>
        </authorList>
    </citation>
    <scope>NUCLEOTIDE SEQUENCE [LARGE SCALE GENOMIC DNA]</scope>
    <source>
        <strain evidence="3">JCM 17933</strain>
    </source>
</reference>
<comment type="caution">
    <text evidence="2">The sequence shown here is derived from an EMBL/GenBank/DDBJ whole genome shotgun (WGS) entry which is preliminary data.</text>
</comment>
<protein>
    <submittedName>
        <fullName evidence="2">Uncharacterized protein</fullName>
    </submittedName>
</protein>
<gene>
    <name evidence="2" type="ORF">GCM10023191_089120</name>
</gene>
<evidence type="ECO:0000313" key="3">
    <source>
        <dbReference type="Proteomes" id="UP001500503"/>
    </source>
</evidence>
<feature type="region of interest" description="Disordered" evidence="1">
    <location>
        <begin position="349"/>
        <end position="372"/>
    </location>
</feature>
<accession>A0ABP8R371</accession>
<organism evidence="2 3">
    <name type="scientific">Actinoallomurus oryzae</name>
    <dbReference type="NCBI Taxonomy" id="502180"/>
    <lineage>
        <taxon>Bacteria</taxon>
        <taxon>Bacillati</taxon>
        <taxon>Actinomycetota</taxon>
        <taxon>Actinomycetes</taxon>
        <taxon>Streptosporangiales</taxon>
        <taxon>Thermomonosporaceae</taxon>
        <taxon>Actinoallomurus</taxon>
    </lineage>
</organism>
<name>A0ABP8R371_9ACTN</name>
<dbReference type="RefSeq" id="WP_345474616.1">
    <property type="nucleotide sequence ID" value="NZ_BAABHF010000057.1"/>
</dbReference>
<dbReference type="EMBL" id="BAABHF010000057">
    <property type="protein sequence ID" value="GAA4517133.1"/>
    <property type="molecule type" value="Genomic_DNA"/>
</dbReference>
<keyword evidence="3" id="KW-1185">Reference proteome</keyword>